<reference evidence="2 3" key="1">
    <citation type="journal article" date="2020" name="bioRxiv">
        <title>Sequence and annotation of 42 cannabis genomes reveals extensive copy number variation in cannabinoid synthesis and pathogen resistance genes.</title>
        <authorList>
            <person name="Mckernan K.J."/>
            <person name="Helbert Y."/>
            <person name="Kane L.T."/>
            <person name="Ebling H."/>
            <person name="Zhang L."/>
            <person name="Liu B."/>
            <person name="Eaton Z."/>
            <person name="Mclaughlin S."/>
            <person name="Kingan S."/>
            <person name="Baybayan P."/>
            <person name="Concepcion G."/>
            <person name="Jordan M."/>
            <person name="Riva A."/>
            <person name="Barbazuk W."/>
            <person name="Harkins T."/>
        </authorList>
    </citation>
    <scope>NUCLEOTIDE SEQUENCE [LARGE SCALE GENOMIC DNA]</scope>
    <source>
        <strain evidence="3">cv. Jamaican Lion 4</strain>
        <tissue evidence="2">Leaf</tissue>
    </source>
</reference>
<dbReference type="EMBL" id="JAATIQ010000618">
    <property type="protein sequence ID" value="KAF4349827.1"/>
    <property type="molecule type" value="Genomic_DNA"/>
</dbReference>
<name>A0A7J6DUQ1_CANSA</name>
<gene>
    <name evidence="2" type="ORF">G4B88_026705</name>
</gene>
<feature type="region of interest" description="Disordered" evidence="1">
    <location>
        <begin position="1"/>
        <end position="22"/>
    </location>
</feature>
<evidence type="ECO:0000313" key="3">
    <source>
        <dbReference type="Proteomes" id="UP000583929"/>
    </source>
</evidence>
<evidence type="ECO:0000256" key="1">
    <source>
        <dbReference type="SAM" id="MobiDB-lite"/>
    </source>
</evidence>
<feature type="compositionally biased region" description="Basic and acidic residues" evidence="1">
    <location>
        <begin position="1"/>
        <end position="10"/>
    </location>
</feature>
<comment type="caution">
    <text evidence="2">The sequence shown here is derived from an EMBL/GenBank/DDBJ whole genome shotgun (WGS) entry which is preliminary data.</text>
</comment>
<dbReference type="PANTHER" id="PTHR37196:SF2">
    <property type="entry name" value="TRANSMEMBRANE PROTEIN"/>
    <property type="match status" value="1"/>
</dbReference>
<dbReference type="PANTHER" id="PTHR37196">
    <property type="entry name" value="TRANSMEMBRANE PROTEIN"/>
    <property type="match status" value="1"/>
</dbReference>
<keyword evidence="3" id="KW-1185">Reference proteome</keyword>
<protein>
    <submittedName>
        <fullName evidence="2">Uncharacterized protein</fullName>
    </submittedName>
</protein>
<dbReference type="AlphaFoldDB" id="A0A7J6DUQ1"/>
<proteinExistence type="predicted"/>
<organism evidence="2 3">
    <name type="scientific">Cannabis sativa</name>
    <name type="common">Hemp</name>
    <name type="synonym">Marijuana</name>
    <dbReference type="NCBI Taxonomy" id="3483"/>
    <lineage>
        <taxon>Eukaryota</taxon>
        <taxon>Viridiplantae</taxon>
        <taxon>Streptophyta</taxon>
        <taxon>Embryophyta</taxon>
        <taxon>Tracheophyta</taxon>
        <taxon>Spermatophyta</taxon>
        <taxon>Magnoliopsida</taxon>
        <taxon>eudicotyledons</taxon>
        <taxon>Gunneridae</taxon>
        <taxon>Pentapetalae</taxon>
        <taxon>rosids</taxon>
        <taxon>fabids</taxon>
        <taxon>Rosales</taxon>
        <taxon>Cannabaceae</taxon>
        <taxon>Cannabis</taxon>
    </lineage>
</organism>
<sequence length="175" mass="19635">MKEEDEGREARHNKKPSSLAQRESVCKMPTLNLFTNVPVVASDILKDATKAVAKIIGKPESRNQLQTPNHSIWPSSNDGARLGSLQRPRFGYLLKGRSRTNRVMCNGTISSSPIVLSFPSPAKSVDPTTFLQISVLLLSLYWLSNFIVPELISRYFQFDKVEEDKKQSVDVDEDV</sequence>
<dbReference type="Gene3D" id="3.30.429.10">
    <property type="entry name" value="Macrophage Migration Inhibitory Factor"/>
    <property type="match status" value="1"/>
</dbReference>
<evidence type="ECO:0000313" key="2">
    <source>
        <dbReference type="EMBL" id="KAF4349827.1"/>
    </source>
</evidence>
<accession>A0A7J6DUQ1</accession>
<dbReference type="InterPro" id="IPR014347">
    <property type="entry name" value="Tautomerase/MIF_sf"/>
</dbReference>
<dbReference type="Proteomes" id="UP000583929">
    <property type="component" value="Unassembled WGS sequence"/>
</dbReference>